<name>A0A2S6C3M8_9PEZI</name>
<dbReference type="InterPro" id="IPR032710">
    <property type="entry name" value="NTF2-like_dom_sf"/>
</dbReference>
<evidence type="ECO:0000313" key="2">
    <source>
        <dbReference type="Proteomes" id="UP000237631"/>
    </source>
</evidence>
<reference evidence="2" key="1">
    <citation type="journal article" date="2017" name="bioRxiv">
        <title>Conservation of a gene cluster reveals novel cercosporin biosynthetic mechanisms and extends production to the genus Colletotrichum.</title>
        <authorList>
            <person name="de Jonge R."/>
            <person name="Ebert M.K."/>
            <person name="Huitt-Roehl C.R."/>
            <person name="Pal P."/>
            <person name="Suttle J.C."/>
            <person name="Spanner R.E."/>
            <person name="Neubauer J.D."/>
            <person name="Jurick W.M.II."/>
            <person name="Stott K.A."/>
            <person name="Secor G.A."/>
            <person name="Thomma B.P.H.J."/>
            <person name="Van de Peer Y."/>
            <person name="Townsend C.A."/>
            <person name="Bolton M.D."/>
        </authorList>
    </citation>
    <scope>NUCLEOTIDE SEQUENCE [LARGE SCALE GENOMIC DNA]</scope>
    <source>
        <strain evidence="2">CBS538.71</strain>
    </source>
</reference>
<dbReference type="EMBL" id="PNEN01000567">
    <property type="protein sequence ID" value="PPJ54313.1"/>
    <property type="molecule type" value="Genomic_DNA"/>
</dbReference>
<dbReference type="InterPro" id="IPR009959">
    <property type="entry name" value="Cyclase_SnoaL-like"/>
</dbReference>
<protein>
    <recommendedName>
        <fullName evidence="3">SnoaL-like domain-containing protein</fullName>
    </recommendedName>
</protein>
<accession>A0A2S6C3M8</accession>
<dbReference type="STRING" id="357750.A0A2S6C3M8"/>
<organism evidence="1 2">
    <name type="scientific">Cercospora berteroae</name>
    <dbReference type="NCBI Taxonomy" id="357750"/>
    <lineage>
        <taxon>Eukaryota</taxon>
        <taxon>Fungi</taxon>
        <taxon>Dikarya</taxon>
        <taxon>Ascomycota</taxon>
        <taxon>Pezizomycotina</taxon>
        <taxon>Dothideomycetes</taxon>
        <taxon>Dothideomycetidae</taxon>
        <taxon>Mycosphaerellales</taxon>
        <taxon>Mycosphaerellaceae</taxon>
        <taxon>Cercospora</taxon>
    </lineage>
</organism>
<dbReference type="GO" id="GO:0030638">
    <property type="term" value="P:polyketide metabolic process"/>
    <property type="evidence" value="ECO:0007669"/>
    <property type="project" value="InterPro"/>
</dbReference>
<proteinExistence type="predicted"/>
<comment type="caution">
    <text evidence="1">The sequence shown here is derived from an EMBL/GenBank/DDBJ whole genome shotgun (WGS) entry which is preliminary data.</text>
</comment>
<dbReference type="SUPFAM" id="SSF54427">
    <property type="entry name" value="NTF2-like"/>
    <property type="match status" value="1"/>
</dbReference>
<sequence length="137" mass="15723">MAFSNSIEVKYRAYIHAINARPFPGLKEHMHSAVALNDKSMPLAEFEKLLSTDIDAAPDMRFQLAMLLVDESKQQVGCRIEFRCTPLQKEFMGHRVHGKIKCMEHMFYQYRDGKIAEVWWMPGEFVGISANASVTKL</sequence>
<dbReference type="OrthoDB" id="2830113at2759"/>
<dbReference type="Pfam" id="PF07366">
    <property type="entry name" value="SnoaL"/>
    <property type="match status" value="1"/>
</dbReference>
<dbReference type="Gene3D" id="3.10.450.50">
    <property type="match status" value="1"/>
</dbReference>
<keyword evidence="2" id="KW-1185">Reference proteome</keyword>
<evidence type="ECO:0008006" key="3">
    <source>
        <dbReference type="Google" id="ProtNLM"/>
    </source>
</evidence>
<dbReference type="AlphaFoldDB" id="A0A2S6C3M8"/>
<gene>
    <name evidence="1" type="ORF">CBER1_06131</name>
</gene>
<evidence type="ECO:0000313" key="1">
    <source>
        <dbReference type="EMBL" id="PPJ54313.1"/>
    </source>
</evidence>
<dbReference type="Proteomes" id="UP000237631">
    <property type="component" value="Unassembled WGS sequence"/>
</dbReference>